<keyword evidence="5" id="KW-0805">Transcription regulation</keyword>
<dbReference type="PROSITE" id="PS00344">
    <property type="entry name" value="GATA_ZN_FINGER_1"/>
    <property type="match status" value="1"/>
</dbReference>
<dbReference type="PANTHER" id="PTHR45658:SF42">
    <property type="entry name" value="GATA TRANSCRIPTION FACTOR 1"/>
    <property type="match status" value="1"/>
</dbReference>
<dbReference type="GO" id="GO:0030154">
    <property type="term" value="P:cell differentiation"/>
    <property type="evidence" value="ECO:0007669"/>
    <property type="project" value="TreeGrafter"/>
</dbReference>
<evidence type="ECO:0000256" key="10">
    <source>
        <dbReference type="SAM" id="MobiDB-lite"/>
    </source>
</evidence>
<keyword evidence="2" id="KW-0479">Metal-binding</keyword>
<evidence type="ECO:0000313" key="13">
    <source>
        <dbReference type="Proteomes" id="UP001457282"/>
    </source>
</evidence>
<dbReference type="CDD" id="cd00202">
    <property type="entry name" value="ZnF_GATA"/>
    <property type="match status" value="1"/>
</dbReference>
<dbReference type="SUPFAM" id="SSF57716">
    <property type="entry name" value="Glucocorticoid receptor-like (DNA-binding domain)"/>
    <property type="match status" value="4"/>
</dbReference>
<feature type="domain" description="GATA-type" evidence="11">
    <location>
        <begin position="139"/>
        <end position="189"/>
    </location>
</feature>
<dbReference type="EMBL" id="JBEDUW010000046">
    <property type="protein sequence ID" value="KAK9907022.1"/>
    <property type="molecule type" value="Genomic_DNA"/>
</dbReference>
<organism evidence="12 13">
    <name type="scientific">Rubus argutus</name>
    <name type="common">Southern blackberry</name>
    <dbReference type="NCBI Taxonomy" id="59490"/>
    <lineage>
        <taxon>Eukaryota</taxon>
        <taxon>Viridiplantae</taxon>
        <taxon>Streptophyta</taxon>
        <taxon>Embryophyta</taxon>
        <taxon>Tracheophyta</taxon>
        <taxon>Spermatophyta</taxon>
        <taxon>Magnoliopsida</taxon>
        <taxon>eudicotyledons</taxon>
        <taxon>Gunneridae</taxon>
        <taxon>Pentapetalae</taxon>
        <taxon>rosids</taxon>
        <taxon>fabids</taxon>
        <taxon>Rosales</taxon>
        <taxon>Rosaceae</taxon>
        <taxon>Rosoideae</taxon>
        <taxon>Rosoideae incertae sedis</taxon>
        <taxon>Rubus</taxon>
    </lineage>
</organism>
<dbReference type="GO" id="GO:0006355">
    <property type="term" value="P:regulation of DNA-templated transcription"/>
    <property type="evidence" value="ECO:0007669"/>
    <property type="project" value="InterPro"/>
</dbReference>
<sequence length="776" mass="86618">MKSKKDSFPAVEILNILEQSSGVVIAEQQSPVLVLESSTNRSATLISSCGTNEPPHQTPRKFMGHQQLFGNQANYKPNKKDTANVEIEGNSPAAMRYCGTLESPHQVPSEFLGQQQLFCNQPDNESNKKDTAKVRIEGKCQNCGIEHSPQWWEGPLGPKTLCLSCGLAKDTARWQRSISLASNKKCNKKDTAKVEMAVKPVDKCTTTLMKLKKDPFPAVETLNISEQPSIIVIAEQQRPVVVLENCRNSSMTLMNSSGTVDPTHQAPSKFLGQQQQFCDQANNKPKENDTATVEIEGNSTTLMSASGTLEPPHQPPNEFLEQQQLFCKQANNKPNKKDTARVESEGNSTTLMSSCRTTKPPHQAQSEFLRQQQLFCNQVNNETNKENTAKVESEGNRTTLMSSCTTREPTHQAPNEFLVQQQLFCNQANNETNEENTAEVEIKGKCQNCGAEQSQQWFGGPLGPKTLCVACGLAKCTAKRQRYIAAEVEKLCCPLRAAGEFSNSTLTFPALEEFFPSQKPSNIAIAEHQKPFSVLANSANNSTTLMSSCRIKTPHRARSKGLRRRRSAIIPRQQVGIESNCWHCRKQTQRWWMGPLRPTTLCNACGNRYEPLWGRSGVTVDIAKKCQHCGSEETTQWLSCPLGPKALCNACYHWFRSGQRQFCNQTNNNPDKNARAKVEIRRKCQHCEAEVTPVWRPGPLGSNTLCNACGIRWFKFGDLCRVYRPASKPVYRPASKPTFSMELRSNCYRKVTGMKKQDIGVEMVVEPMDQKNTIGN</sequence>
<keyword evidence="3 9" id="KW-0863">Zinc-finger</keyword>
<dbReference type="GO" id="GO:0008270">
    <property type="term" value="F:zinc ion binding"/>
    <property type="evidence" value="ECO:0007669"/>
    <property type="project" value="UniProtKB-KW"/>
</dbReference>
<dbReference type="Proteomes" id="UP001457282">
    <property type="component" value="Unassembled WGS sequence"/>
</dbReference>
<keyword evidence="6" id="KW-0238">DNA-binding</keyword>
<evidence type="ECO:0000256" key="7">
    <source>
        <dbReference type="ARBA" id="ARBA00023159"/>
    </source>
</evidence>
<name>A0AAW1VMV0_RUBAR</name>
<evidence type="ECO:0000259" key="11">
    <source>
        <dbReference type="PROSITE" id="PS50114"/>
    </source>
</evidence>
<feature type="compositionally biased region" description="Polar residues" evidence="10">
    <location>
        <begin position="345"/>
        <end position="357"/>
    </location>
</feature>
<protein>
    <recommendedName>
        <fullName evidence="11">GATA-type domain-containing protein</fullName>
    </recommendedName>
</protein>
<dbReference type="InterPro" id="IPR013088">
    <property type="entry name" value="Znf_NHR/GATA"/>
</dbReference>
<evidence type="ECO:0000256" key="1">
    <source>
        <dbReference type="ARBA" id="ARBA00005694"/>
    </source>
</evidence>
<keyword evidence="13" id="KW-1185">Reference proteome</keyword>
<accession>A0AAW1VMV0</accession>
<gene>
    <name evidence="12" type="ORF">M0R45_002519</name>
</gene>
<comment type="similarity">
    <text evidence="1">Belongs to the type IV zinc-finger family. Class A subfamily.</text>
</comment>
<dbReference type="Pfam" id="PF00320">
    <property type="entry name" value="GATA"/>
    <property type="match status" value="3"/>
</dbReference>
<dbReference type="AlphaFoldDB" id="A0AAW1VMV0"/>
<dbReference type="InterPro" id="IPR000679">
    <property type="entry name" value="Znf_GATA"/>
</dbReference>
<reference evidence="12 13" key="1">
    <citation type="journal article" date="2023" name="G3 (Bethesda)">
        <title>A chromosome-length genome assembly and annotation of blackberry (Rubus argutus, cv. 'Hillquist').</title>
        <authorList>
            <person name="Bruna T."/>
            <person name="Aryal R."/>
            <person name="Dudchenko O."/>
            <person name="Sargent D.J."/>
            <person name="Mead D."/>
            <person name="Buti M."/>
            <person name="Cavallini A."/>
            <person name="Hytonen T."/>
            <person name="Andres J."/>
            <person name="Pham M."/>
            <person name="Weisz D."/>
            <person name="Mascagni F."/>
            <person name="Usai G."/>
            <person name="Natali L."/>
            <person name="Bassil N."/>
            <person name="Fernandez G.E."/>
            <person name="Lomsadze A."/>
            <person name="Armour M."/>
            <person name="Olukolu B."/>
            <person name="Poorten T."/>
            <person name="Britton C."/>
            <person name="Davik J."/>
            <person name="Ashrafi H."/>
            <person name="Aiden E.L."/>
            <person name="Borodovsky M."/>
            <person name="Worthington M."/>
        </authorList>
    </citation>
    <scope>NUCLEOTIDE SEQUENCE [LARGE SCALE GENOMIC DNA]</scope>
    <source>
        <strain evidence="12">PI 553951</strain>
    </source>
</reference>
<dbReference type="GO" id="GO:0043565">
    <property type="term" value="F:sequence-specific DNA binding"/>
    <property type="evidence" value="ECO:0007669"/>
    <property type="project" value="InterPro"/>
</dbReference>
<evidence type="ECO:0000256" key="4">
    <source>
        <dbReference type="ARBA" id="ARBA00022833"/>
    </source>
</evidence>
<evidence type="ECO:0000313" key="12">
    <source>
        <dbReference type="EMBL" id="KAK9907022.1"/>
    </source>
</evidence>
<dbReference type="PROSITE" id="PS50114">
    <property type="entry name" value="GATA_ZN_FINGER_2"/>
    <property type="match status" value="2"/>
</dbReference>
<feature type="compositionally biased region" description="Basic and acidic residues" evidence="10">
    <location>
        <begin position="335"/>
        <end position="344"/>
    </location>
</feature>
<evidence type="ECO:0000256" key="2">
    <source>
        <dbReference type="ARBA" id="ARBA00022723"/>
    </source>
</evidence>
<dbReference type="GO" id="GO:0005634">
    <property type="term" value="C:nucleus"/>
    <property type="evidence" value="ECO:0007669"/>
    <property type="project" value="TreeGrafter"/>
</dbReference>
<proteinExistence type="inferred from homology"/>
<feature type="region of interest" description="Disordered" evidence="10">
    <location>
        <begin position="332"/>
        <end position="360"/>
    </location>
</feature>
<evidence type="ECO:0000256" key="3">
    <source>
        <dbReference type="ARBA" id="ARBA00022771"/>
    </source>
</evidence>
<keyword evidence="8" id="KW-0804">Transcription</keyword>
<keyword evidence="7" id="KW-0010">Activator</keyword>
<dbReference type="PANTHER" id="PTHR45658">
    <property type="entry name" value="GATA TRANSCRIPTION FACTOR"/>
    <property type="match status" value="1"/>
</dbReference>
<evidence type="ECO:0000256" key="5">
    <source>
        <dbReference type="ARBA" id="ARBA00023015"/>
    </source>
</evidence>
<dbReference type="InterPro" id="IPR051140">
    <property type="entry name" value="GATA_TF"/>
</dbReference>
<feature type="domain" description="GATA-type" evidence="11">
    <location>
        <begin position="682"/>
        <end position="711"/>
    </location>
</feature>
<dbReference type="SMART" id="SM00401">
    <property type="entry name" value="ZnF_GATA"/>
    <property type="match status" value="4"/>
</dbReference>
<evidence type="ECO:0000256" key="9">
    <source>
        <dbReference type="PROSITE-ProRule" id="PRU00094"/>
    </source>
</evidence>
<evidence type="ECO:0000256" key="8">
    <source>
        <dbReference type="ARBA" id="ARBA00023163"/>
    </source>
</evidence>
<comment type="caution">
    <text evidence="12">The sequence shown here is derived from an EMBL/GenBank/DDBJ whole genome shotgun (WGS) entry which is preliminary data.</text>
</comment>
<evidence type="ECO:0000256" key="6">
    <source>
        <dbReference type="ARBA" id="ARBA00023125"/>
    </source>
</evidence>
<dbReference type="Gene3D" id="3.30.50.10">
    <property type="entry name" value="Erythroid Transcription Factor GATA-1, subunit A"/>
    <property type="match status" value="4"/>
</dbReference>
<keyword evidence="4" id="KW-0862">Zinc</keyword>